<comment type="caution">
    <text evidence="5">The sequence shown here is derived from an EMBL/GenBank/DDBJ whole genome shotgun (WGS) entry which is preliminary data.</text>
</comment>
<dbReference type="AlphaFoldDB" id="A0AAN6GPG4"/>
<evidence type="ECO:0000256" key="1">
    <source>
        <dbReference type="SAM" id="MobiDB-lite"/>
    </source>
</evidence>
<feature type="region of interest" description="Disordered" evidence="1">
    <location>
        <begin position="194"/>
        <end position="230"/>
    </location>
</feature>
<evidence type="ECO:0000259" key="4">
    <source>
        <dbReference type="Pfam" id="PF25550"/>
    </source>
</evidence>
<feature type="transmembrane region" description="Helical" evidence="2">
    <location>
        <begin position="700"/>
        <end position="722"/>
    </location>
</feature>
<keyword evidence="2" id="KW-0812">Transmembrane</keyword>
<feature type="domain" description="DUF7928" evidence="4">
    <location>
        <begin position="24"/>
        <end position="174"/>
    </location>
</feature>
<dbReference type="Pfam" id="PF13632">
    <property type="entry name" value="Glyco_trans_2_3"/>
    <property type="match status" value="1"/>
</dbReference>
<protein>
    <recommendedName>
        <fullName evidence="7">Glycosyltransferase 2-like domain-containing protein</fullName>
    </recommendedName>
</protein>
<accession>A0AAN6GPG4</accession>
<evidence type="ECO:0008006" key="7">
    <source>
        <dbReference type="Google" id="ProtNLM"/>
    </source>
</evidence>
<evidence type="ECO:0000313" key="5">
    <source>
        <dbReference type="EMBL" id="KAK0550657.1"/>
    </source>
</evidence>
<dbReference type="EMBL" id="JAPDMZ010000089">
    <property type="protein sequence ID" value="KAK0550657.1"/>
    <property type="molecule type" value="Genomic_DNA"/>
</dbReference>
<reference evidence="5" key="1">
    <citation type="journal article" date="2023" name="PhytoFront">
        <title>Draft Genome Resources of Seven Strains of Tilletia horrida, Causal Agent of Kernel Smut of Rice.</title>
        <authorList>
            <person name="Khanal S."/>
            <person name="Antony Babu S."/>
            <person name="Zhou X.G."/>
        </authorList>
    </citation>
    <scope>NUCLEOTIDE SEQUENCE</scope>
    <source>
        <strain evidence="5">TX6</strain>
    </source>
</reference>
<dbReference type="Proteomes" id="UP001176517">
    <property type="component" value="Unassembled WGS sequence"/>
</dbReference>
<evidence type="ECO:0000313" key="6">
    <source>
        <dbReference type="Proteomes" id="UP001176517"/>
    </source>
</evidence>
<name>A0AAN6GPG4_9BASI</name>
<dbReference type="SUPFAM" id="SSF53448">
    <property type="entry name" value="Nucleotide-diphospho-sugar transferases"/>
    <property type="match status" value="1"/>
</dbReference>
<feature type="transmembrane region" description="Helical" evidence="2">
    <location>
        <begin position="734"/>
        <end position="755"/>
    </location>
</feature>
<sequence length="887" mass="98707">MGTPGAPASIAESGVSSWINEMDAYRVMARHLYEQARAKQFFSADPEIPSAATLRMAKGAYVCHPAENPRLETFSKAVAAINCEVCVCVSSPVVVAITSRLAWGTTEVPIKPAEHIQVVETMEDAALARKAQYAAFVRQECALLVWSDSVDNIIDRIQSLENKMVSFVWRSATASKIGGAITHPTLRSFNTQQSLALSGSSPNSSPASDAQHLSGSPAAEVRPPSVARGPSPIMLDLEKASMAQRDGTLVEERPTMLQGPVMQGLRVGLCTLLCGLMLRSLVAESLLDQNYMRFAIAAVIPLQFIVTLFFSGSIIYTLFMFFAPINQMSANTRYFSGQAPQRITTRLPHITVQMPVYKEDLEEVIRPTVASLQKAISTYCLQGGSAAIVVSDDGMQLISDKERAVRQEFYDVQNISWVARPGHNVNGFTRNGRFKKASNLNVTLQLSMAIDRMMEEMRPKDAEALDRWTEREEQQLYSECLARAIPSIHPGIQASGNIRMGELILLIDSDTRVPADCFIDAASEMSQCPDVGIIQHYSGVMIVTGNMFEKGIAFFTRLVNFAITYTIACGDIAPFVGHNAFLRWSAMQEAAFVDPMDGIKKIWSESHVSEDFDMALRLLMKGYCVRWATYSKGEFQEGVSLTAEDELNRWQKYAFGVSELIFHPFKQWLFKGPFTPLFRKFIGSKALPLHYKIAACAYMFSYYAIASAMPLTFALCLVQGWFYPILDLSFLPPFQVWISVAIVFGVASPIAMVIARFRSKQDGFFDALLEHLIWTPFLVIFFTGLSMHVLFALIAHPLGINMTWGATLKSLGKSNFFNEIPGLFKRFWPVLTISSAWIVAVVILGTPLVPLEWQISGFFTIWPSIWICVMHIIYPFALNPALLRFSF</sequence>
<gene>
    <name evidence="5" type="ORF">OC846_003589</name>
</gene>
<dbReference type="InterPro" id="IPR001173">
    <property type="entry name" value="Glyco_trans_2-like"/>
</dbReference>
<feature type="transmembrane region" description="Helical" evidence="2">
    <location>
        <begin position="294"/>
        <end position="323"/>
    </location>
</feature>
<evidence type="ECO:0000256" key="2">
    <source>
        <dbReference type="SAM" id="Phobius"/>
    </source>
</evidence>
<feature type="transmembrane region" description="Helical" evidence="2">
    <location>
        <begin position="827"/>
        <end position="851"/>
    </location>
</feature>
<evidence type="ECO:0000259" key="3">
    <source>
        <dbReference type="Pfam" id="PF13632"/>
    </source>
</evidence>
<dbReference type="InterPro" id="IPR029044">
    <property type="entry name" value="Nucleotide-diphossugar_trans"/>
</dbReference>
<keyword evidence="2" id="KW-1133">Transmembrane helix</keyword>
<dbReference type="InterPro" id="IPR057688">
    <property type="entry name" value="DUF7928"/>
</dbReference>
<dbReference type="Gene3D" id="3.90.550.10">
    <property type="entry name" value="Spore Coat Polysaccharide Biosynthesis Protein SpsA, Chain A"/>
    <property type="match status" value="1"/>
</dbReference>
<feature type="compositionally biased region" description="Low complexity" evidence="1">
    <location>
        <begin position="194"/>
        <end position="208"/>
    </location>
</feature>
<feature type="transmembrane region" description="Helical" evidence="2">
    <location>
        <begin position="767"/>
        <end position="794"/>
    </location>
</feature>
<keyword evidence="6" id="KW-1185">Reference proteome</keyword>
<dbReference type="PANTHER" id="PTHR35408">
    <property type="entry name" value="CHROMOSOME 15, WHOLE GENOME SHOTGUN SEQUENCE"/>
    <property type="match status" value="1"/>
</dbReference>
<keyword evidence="2" id="KW-0472">Membrane</keyword>
<feature type="domain" description="Glycosyltransferase 2-like" evidence="3">
    <location>
        <begin position="503"/>
        <end position="715"/>
    </location>
</feature>
<dbReference type="Pfam" id="PF25550">
    <property type="entry name" value="DUF7928"/>
    <property type="match status" value="1"/>
</dbReference>
<proteinExistence type="predicted"/>
<organism evidence="5 6">
    <name type="scientific">Tilletia horrida</name>
    <dbReference type="NCBI Taxonomy" id="155126"/>
    <lineage>
        <taxon>Eukaryota</taxon>
        <taxon>Fungi</taxon>
        <taxon>Dikarya</taxon>
        <taxon>Basidiomycota</taxon>
        <taxon>Ustilaginomycotina</taxon>
        <taxon>Exobasidiomycetes</taxon>
        <taxon>Tilletiales</taxon>
        <taxon>Tilletiaceae</taxon>
        <taxon>Tilletia</taxon>
    </lineage>
</organism>
<feature type="transmembrane region" description="Helical" evidence="2">
    <location>
        <begin position="858"/>
        <end position="877"/>
    </location>
</feature>
<dbReference type="PANTHER" id="PTHR35408:SF3">
    <property type="entry name" value="GLYCOSYLTRANSFERASE 2-LIKE DOMAIN-CONTAINING PROTEIN"/>
    <property type="match status" value="1"/>
</dbReference>